<dbReference type="Proteomes" id="UP000008722">
    <property type="component" value="Chromosome"/>
</dbReference>
<dbReference type="SUPFAM" id="SSF143548">
    <property type="entry name" value="Serine metabolism enzymes domain"/>
    <property type="match status" value="1"/>
</dbReference>
<dbReference type="GO" id="GO:0006564">
    <property type="term" value="P:L-serine biosynthetic process"/>
    <property type="evidence" value="ECO:0007669"/>
    <property type="project" value="UniProtKB-UniRule"/>
</dbReference>
<evidence type="ECO:0000256" key="3">
    <source>
        <dbReference type="ARBA" id="ARBA00005854"/>
    </source>
</evidence>
<dbReference type="GO" id="GO:0051287">
    <property type="term" value="F:NAD binding"/>
    <property type="evidence" value="ECO:0007669"/>
    <property type="project" value="UniProtKB-UniRule"/>
</dbReference>
<dbReference type="PROSITE" id="PS00065">
    <property type="entry name" value="D_2_HYDROXYACID_DH_1"/>
    <property type="match status" value="1"/>
</dbReference>
<accession>E4U7S4</accession>
<dbReference type="InterPro" id="IPR006140">
    <property type="entry name" value="D-isomer_DH_NAD-bd"/>
</dbReference>
<dbReference type="Pfam" id="PF02826">
    <property type="entry name" value="2-Hacid_dh_C"/>
    <property type="match status" value="1"/>
</dbReference>
<dbReference type="CDD" id="cd12173">
    <property type="entry name" value="PGDH_4"/>
    <property type="match status" value="1"/>
</dbReference>
<dbReference type="EC" id="1.1.1.95" evidence="9"/>
<dbReference type="GO" id="GO:0004617">
    <property type="term" value="F:phosphoglycerate dehydrogenase activity"/>
    <property type="evidence" value="ECO:0007669"/>
    <property type="project" value="UniProtKB-UniRule"/>
</dbReference>
<dbReference type="InterPro" id="IPR029752">
    <property type="entry name" value="D-isomer_DH_CS1"/>
</dbReference>
<keyword evidence="6 9" id="KW-0520">NAD</keyword>
<evidence type="ECO:0000256" key="1">
    <source>
        <dbReference type="ARBA" id="ARBA00003800"/>
    </source>
</evidence>
<keyword evidence="5 9" id="KW-0560">Oxidoreductase</keyword>
<evidence type="ECO:0000256" key="4">
    <source>
        <dbReference type="ARBA" id="ARBA00021582"/>
    </source>
</evidence>
<dbReference type="Gene3D" id="3.40.50.720">
    <property type="entry name" value="NAD(P)-binding Rossmann-like Domain"/>
    <property type="match status" value="2"/>
</dbReference>
<dbReference type="AlphaFoldDB" id="E4U7S4"/>
<evidence type="ECO:0000256" key="2">
    <source>
        <dbReference type="ARBA" id="ARBA00005216"/>
    </source>
</evidence>
<dbReference type="PROSITE" id="PS00671">
    <property type="entry name" value="D_2_HYDROXYACID_DH_3"/>
    <property type="match status" value="1"/>
</dbReference>
<reference evidence="12" key="1">
    <citation type="submission" date="2010-11" db="EMBL/GenBank/DDBJ databases">
        <title>The complete sequence of chromosome of Oceanithermus profundus DSM 14977.</title>
        <authorList>
            <consortium name="US DOE Joint Genome Institute (JGI-PGF)"/>
            <person name="Lucas S."/>
            <person name="Copeland A."/>
            <person name="Lapidus A."/>
            <person name="Bruce D."/>
            <person name="Goodwin L."/>
            <person name="Pitluck S."/>
            <person name="Kyrpides N."/>
            <person name="Mavromatis K."/>
            <person name="Pagani I."/>
            <person name="Ivanova N."/>
            <person name="Zhang X."/>
            <person name="Brettin T."/>
            <person name="Detter J.C."/>
            <person name="Tapia R."/>
            <person name="Han C."/>
            <person name="Land M."/>
            <person name="Hauser L."/>
            <person name="Markowitz V."/>
            <person name="Cheng J.-F."/>
            <person name="Hugenholtz P."/>
            <person name="Woyke T."/>
            <person name="Wu D."/>
            <person name="Tindall B."/>
            <person name="Faehnrich R."/>
            <person name="Brambilla E."/>
            <person name="Klenk H.-P."/>
            <person name="Eisen J.A."/>
        </authorList>
    </citation>
    <scope>NUCLEOTIDE SEQUENCE [LARGE SCALE GENOMIC DNA]</scope>
    <source>
        <strain evidence="12">DSM 14977 / NBRC 100410 / VKM B-2274 / 506</strain>
    </source>
</reference>
<dbReference type="InterPro" id="IPR045865">
    <property type="entry name" value="ACT-like_dom_sf"/>
</dbReference>
<evidence type="ECO:0000256" key="7">
    <source>
        <dbReference type="ARBA" id="ARBA00048126"/>
    </source>
</evidence>
<comment type="pathway">
    <text evidence="2 9">Amino-acid biosynthesis; L-serine biosynthesis; L-serine from 3-phospho-D-glycerate: step 1/3.</text>
</comment>
<comment type="similarity">
    <text evidence="3 9">Belongs to the D-isomer specific 2-hydroxyacid dehydrogenase family.</text>
</comment>
<dbReference type="PROSITE" id="PS51671">
    <property type="entry name" value="ACT"/>
    <property type="match status" value="1"/>
</dbReference>
<dbReference type="FunFam" id="3.40.50.720:FF:000203">
    <property type="entry name" value="D-3-phosphoglycerate dehydrogenase (SerA)"/>
    <property type="match status" value="1"/>
</dbReference>
<dbReference type="InterPro" id="IPR036291">
    <property type="entry name" value="NAD(P)-bd_dom_sf"/>
</dbReference>
<dbReference type="SUPFAM" id="SSF52283">
    <property type="entry name" value="Formate/glycerate dehydrogenase catalytic domain-like"/>
    <property type="match status" value="1"/>
</dbReference>
<evidence type="ECO:0000256" key="8">
    <source>
        <dbReference type="ARBA" id="ARBA00048731"/>
    </source>
</evidence>
<dbReference type="Pfam" id="PF19304">
    <property type="entry name" value="PGDH_inter"/>
    <property type="match status" value="1"/>
</dbReference>
<name>E4U7S4_OCEP5</name>
<dbReference type="SUPFAM" id="SSF55021">
    <property type="entry name" value="ACT-like"/>
    <property type="match status" value="1"/>
</dbReference>
<dbReference type="UniPathway" id="UPA00135">
    <property type="reaction ID" value="UER00196"/>
</dbReference>
<dbReference type="CDD" id="cd04902">
    <property type="entry name" value="ACT_3PGDH-xct"/>
    <property type="match status" value="1"/>
</dbReference>
<reference evidence="11 12" key="2">
    <citation type="journal article" date="2011" name="Stand. Genomic Sci.">
        <title>Complete genome sequence of Oceanithermus profundus type strain (506).</title>
        <authorList>
            <person name="Pati A."/>
            <person name="Zhang X."/>
            <person name="Lapidus A."/>
            <person name="Nolan M."/>
            <person name="Lucas S."/>
            <person name="Del Rio T.G."/>
            <person name="Tice H."/>
            <person name="Cheng J.F."/>
            <person name="Tapia R."/>
            <person name="Han C."/>
            <person name="Goodwin L."/>
            <person name="Pitluck S."/>
            <person name="Liolios K."/>
            <person name="Pagani I."/>
            <person name="Ivanova N."/>
            <person name="Mavromatis K."/>
            <person name="Chen A."/>
            <person name="Palaniappan K."/>
            <person name="Hauser L."/>
            <person name="Jeffries C.D."/>
            <person name="Brambilla E.M."/>
            <person name="Rohl A."/>
            <person name="Mwirichia R."/>
            <person name="Rohde M."/>
            <person name="Tindall B.J."/>
            <person name="Sikorski J."/>
            <person name="Wirth R."/>
            <person name="Goker M."/>
            <person name="Woyke T."/>
            <person name="Detter J.C."/>
            <person name="Bristow J."/>
            <person name="Eisen J.A."/>
            <person name="Markowitz V."/>
            <person name="Hugenholtz P."/>
            <person name="Kyrpides N.C."/>
            <person name="Klenk H.P."/>
            <person name="Land M."/>
        </authorList>
    </citation>
    <scope>NUCLEOTIDE SEQUENCE [LARGE SCALE GENOMIC DNA]</scope>
    <source>
        <strain evidence="12">DSM 14977 / NBRC 100410 / VKM B-2274 / 506</strain>
    </source>
</reference>
<dbReference type="Pfam" id="PF00389">
    <property type="entry name" value="2-Hacid_dh"/>
    <property type="match status" value="1"/>
</dbReference>
<dbReference type="HOGENOM" id="CLU_019796_8_1_0"/>
<comment type="catalytic activity">
    <reaction evidence="8 9">
        <text>(2R)-3-phosphoglycerate + NAD(+) = 3-phosphooxypyruvate + NADH + H(+)</text>
        <dbReference type="Rhea" id="RHEA:12641"/>
        <dbReference type="ChEBI" id="CHEBI:15378"/>
        <dbReference type="ChEBI" id="CHEBI:18110"/>
        <dbReference type="ChEBI" id="CHEBI:57540"/>
        <dbReference type="ChEBI" id="CHEBI:57945"/>
        <dbReference type="ChEBI" id="CHEBI:58272"/>
        <dbReference type="EC" id="1.1.1.95"/>
    </reaction>
</comment>
<dbReference type="FunFam" id="3.30.70.260:FF:000008">
    <property type="entry name" value="D-3-phosphoglycerate dehydrogenase, chloroplastic"/>
    <property type="match status" value="1"/>
</dbReference>
<proteinExistence type="inferred from homology"/>
<dbReference type="EMBL" id="CP002361">
    <property type="protein sequence ID" value="ADR36523.1"/>
    <property type="molecule type" value="Genomic_DNA"/>
</dbReference>
<dbReference type="InterPro" id="IPR002912">
    <property type="entry name" value="ACT_dom"/>
</dbReference>
<dbReference type="PANTHER" id="PTHR42938:SF47">
    <property type="entry name" value="HYDROXYPYRUVATE REDUCTASE"/>
    <property type="match status" value="1"/>
</dbReference>
<dbReference type="InterPro" id="IPR029753">
    <property type="entry name" value="D-isomer_DH_CS"/>
</dbReference>
<dbReference type="OrthoDB" id="9805416at2"/>
<dbReference type="STRING" id="670487.Ocepr_1066"/>
<dbReference type="Gene3D" id="3.30.1330.90">
    <property type="entry name" value="D-3-phosphoglycerate dehydrogenase, domain 3"/>
    <property type="match status" value="1"/>
</dbReference>
<dbReference type="InterPro" id="IPR006236">
    <property type="entry name" value="PGDH"/>
</dbReference>
<keyword evidence="12" id="KW-1185">Reference proteome</keyword>
<dbReference type="PANTHER" id="PTHR42938">
    <property type="entry name" value="FORMATE DEHYDROGENASE 1"/>
    <property type="match status" value="1"/>
</dbReference>
<feature type="domain" description="ACT" evidence="10">
    <location>
        <begin position="448"/>
        <end position="520"/>
    </location>
</feature>
<dbReference type="SUPFAM" id="SSF51735">
    <property type="entry name" value="NAD(P)-binding Rossmann-fold domains"/>
    <property type="match status" value="1"/>
</dbReference>
<comment type="catalytic activity">
    <reaction evidence="7">
        <text>(R)-2-hydroxyglutarate + NAD(+) = 2-oxoglutarate + NADH + H(+)</text>
        <dbReference type="Rhea" id="RHEA:49612"/>
        <dbReference type="ChEBI" id="CHEBI:15378"/>
        <dbReference type="ChEBI" id="CHEBI:15801"/>
        <dbReference type="ChEBI" id="CHEBI:16810"/>
        <dbReference type="ChEBI" id="CHEBI:57540"/>
        <dbReference type="ChEBI" id="CHEBI:57945"/>
        <dbReference type="EC" id="1.1.1.399"/>
    </reaction>
</comment>
<organism evidence="11 12">
    <name type="scientific">Oceanithermus profundus (strain DSM 14977 / NBRC 100410 / VKM B-2274 / 506)</name>
    <dbReference type="NCBI Taxonomy" id="670487"/>
    <lineage>
        <taxon>Bacteria</taxon>
        <taxon>Thermotogati</taxon>
        <taxon>Deinococcota</taxon>
        <taxon>Deinococci</taxon>
        <taxon>Thermales</taxon>
        <taxon>Thermaceae</taxon>
        <taxon>Oceanithermus</taxon>
    </lineage>
</organism>
<dbReference type="Pfam" id="PF01842">
    <property type="entry name" value="ACT"/>
    <property type="match status" value="1"/>
</dbReference>
<dbReference type="InterPro" id="IPR029009">
    <property type="entry name" value="ASB_dom_sf"/>
</dbReference>
<dbReference type="InterPro" id="IPR006139">
    <property type="entry name" value="D-isomer_2_OHA_DH_cat_dom"/>
</dbReference>
<comment type="function">
    <text evidence="1">Catalyzes the reversible oxidation of 3-phospho-D-glycerate to 3-phosphonooxypyruvate, the first step of the phosphorylated L-serine biosynthesis pathway. Also catalyzes the reversible oxidation of 2-hydroxyglutarate to 2-oxoglutarate.</text>
</comment>
<dbReference type="NCBIfam" id="TIGR01327">
    <property type="entry name" value="PGDH"/>
    <property type="match status" value="1"/>
</dbReference>
<evidence type="ECO:0000256" key="6">
    <source>
        <dbReference type="ARBA" id="ARBA00023027"/>
    </source>
</evidence>
<evidence type="ECO:0000313" key="12">
    <source>
        <dbReference type="Proteomes" id="UP000008722"/>
    </source>
</evidence>
<evidence type="ECO:0000256" key="9">
    <source>
        <dbReference type="RuleBase" id="RU363003"/>
    </source>
</evidence>
<gene>
    <name evidence="11" type="ordered locus">Ocepr_1066</name>
</gene>
<sequence>MWRVLVTDEMHLGDHDHPDLQLDYRPGMPREEILAGIAEYDALITRSRTQVDRELLERAERLKVIGRGGVGVDNIDLDAASRRGILVINVPEANTRSAAELAFGLMLSAARLVALSDRELREGRWNRKHLGRELMNKRLGIVGLGRIGGQVAQFARAFGMEVWAYDPYISSKRAETLGVRLVDRLETLLPEVQFLTVHTPLNEETRDLIGRRELYLLPRGAVVVNAARGGIVNEPALHDLLEEGHLFAVGLDVFAVEPPDPDHPLLHHPRVVHTAHLGANTEEAQARVGHGIVERVYEALSGNYAYAINAGFDPEAFQALKGWMPLAEALGRLLAQITRGRAQTLEVAVLGGFECEPEPVFAAVAKGVLEPVIDEPVNYVSSRPRLEERGVRLVSRRDPDARGYAQAIEVRLVTDQEERRALGTVLAGRPRLVRIDDYALEIEPTGAVLVCINRDQPGVVGRVGTLLGEAGVNIAGLQLGRDQPGGRALFVLAVDQPPPDEVLEELRNLELLERVDAAWL</sequence>
<dbReference type="RefSeq" id="WP_013457693.1">
    <property type="nucleotide sequence ID" value="NC_014761.1"/>
</dbReference>
<evidence type="ECO:0000256" key="5">
    <source>
        <dbReference type="ARBA" id="ARBA00023002"/>
    </source>
</evidence>
<dbReference type="eggNOG" id="COG0111">
    <property type="taxonomic scope" value="Bacteria"/>
</dbReference>
<dbReference type="KEGG" id="opr:Ocepr_1066"/>
<evidence type="ECO:0000313" key="11">
    <source>
        <dbReference type="EMBL" id="ADR36523.1"/>
    </source>
</evidence>
<protein>
    <recommendedName>
        <fullName evidence="4 9">D-3-phosphoglycerate dehydrogenase</fullName>
        <ecNumber evidence="9">1.1.1.95</ecNumber>
    </recommendedName>
</protein>
<keyword evidence="9" id="KW-0718">Serine biosynthesis</keyword>
<dbReference type="Gene3D" id="3.30.70.260">
    <property type="match status" value="1"/>
</dbReference>
<dbReference type="InterPro" id="IPR045626">
    <property type="entry name" value="PGDH_ASB_dom"/>
</dbReference>
<evidence type="ECO:0000259" key="10">
    <source>
        <dbReference type="PROSITE" id="PS51671"/>
    </source>
</evidence>
<keyword evidence="9" id="KW-0028">Amino-acid biosynthesis</keyword>